<dbReference type="Proteomes" id="UP001633002">
    <property type="component" value="Unassembled WGS sequence"/>
</dbReference>
<protein>
    <recommendedName>
        <fullName evidence="3">Legume lectin domain-containing protein</fullName>
    </recommendedName>
</protein>
<comment type="caution">
    <text evidence="1">The sequence shown here is derived from an EMBL/GenBank/DDBJ whole genome shotgun (WGS) entry which is preliminary data.</text>
</comment>
<reference evidence="1 2" key="1">
    <citation type="submission" date="2024-09" db="EMBL/GenBank/DDBJ databases">
        <title>Chromosome-scale assembly of Riccia sorocarpa.</title>
        <authorList>
            <person name="Paukszto L."/>
        </authorList>
    </citation>
    <scope>NUCLEOTIDE SEQUENCE [LARGE SCALE GENOMIC DNA]</scope>
    <source>
        <strain evidence="1">LP-2024</strain>
        <tissue evidence="1">Aerial parts of the thallus</tissue>
    </source>
</reference>
<dbReference type="AlphaFoldDB" id="A0ABD3GKR4"/>
<accession>A0ABD3GKR4</accession>
<proteinExistence type="predicted"/>
<name>A0ABD3GKR4_9MARC</name>
<evidence type="ECO:0000313" key="1">
    <source>
        <dbReference type="EMBL" id="KAL3679186.1"/>
    </source>
</evidence>
<organism evidence="1 2">
    <name type="scientific">Riccia sorocarpa</name>
    <dbReference type="NCBI Taxonomy" id="122646"/>
    <lineage>
        <taxon>Eukaryota</taxon>
        <taxon>Viridiplantae</taxon>
        <taxon>Streptophyta</taxon>
        <taxon>Embryophyta</taxon>
        <taxon>Marchantiophyta</taxon>
        <taxon>Marchantiopsida</taxon>
        <taxon>Marchantiidae</taxon>
        <taxon>Marchantiales</taxon>
        <taxon>Ricciaceae</taxon>
        <taxon>Riccia</taxon>
    </lineage>
</organism>
<evidence type="ECO:0000313" key="2">
    <source>
        <dbReference type="Proteomes" id="UP001633002"/>
    </source>
</evidence>
<sequence>MVTQSTPELSYFVTVSRLNFGGNDSSPALRFPFDRYVRLWYGTGTPVTMNLSISADHGFLQSVSNSFTLNFVLFDVDSDGENNSNSRSVDIYNADLTDDGQVYAGEWLAQAVDVPKAERKVV</sequence>
<gene>
    <name evidence="1" type="ORF">R1sor_022142</name>
</gene>
<evidence type="ECO:0008006" key="3">
    <source>
        <dbReference type="Google" id="ProtNLM"/>
    </source>
</evidence>
<keyword evidence="2" id="KW-1185">Reference proteome</keyword>
<dbReference type="EMBL" id="JBJQOH010000007">
    <property type="protein sequence ID" value="KAL3679186.1"/>
    <property type="molecule type" value="Genomic_DNA"/>
</dbReference>